<reference evidence="4" key="4">
    <citation type="submission" date="2025-08" db="UniProtKB">
        <authorList>
            <consortium name="Ensembl"/>
        </authorList>
    </citation>
    <scope>IDENTIFICATION</scope>
</reference>
<dbReference type="InterPro" id="IPR029526">
    <property type="entry name" value="PGBD"/>
</dbReference>
<protein>
    <recommendedName>
        <fullName evidence="6">PiggyBac transposable element-derived protein domain-containing protein</fullName>
    </recommendedName>
</protein>
<dbReference type="GeneTree" id="ENSGT00940000164464"/>
<evidence type="ECO:0000313" key="4">
    <source>
        <dbReference type="Ensembl" id="ENSEEEP00000002107.2"/>
    </source>
</evidence>
<feature type="domain" description="PiggyBac transposable element-derived protein" evidence="3">
    <location>
        <begin position="100"/>
        <end position="447"/>
    </location>
</feature>
<reference evidence="4" key="3">
    <citation type="submission" date="2020-05" db="EMBL/GenBank/DDBJ databases">
        <title>Electrophorus electricus (electric eel) genome, fEleEle1, primary haplotype.</title>
        <authorList>
            <person name="Myers G."/>
            <person name="Meyer A."/>
            <person name="Fedrigo O."/>
            <person name="Formenti G."/>
            <person name="Rhie A."/>
            <person name="Tracey A."/>
            <person name="Sims Y."/>
            <person name="Jarvis E.D."/>
        </authorList>
    </citation>
    <scope>NUCLEOTIDE SEQUENCE [LARGE SCALE GENOMIC DNA]</scope>
</reference>
<dbReference type="InterPro" id="IPR032718">
    <property type="entry name" value="PGBD4_Znf_C"/>
</dbReference>
<dbReference type="PANTHER" id="PTHR46599:SF3">
    <property type="entry name" value="PIGGYBAC TRANSPOSABLE ELEMENT-DERIVED PROTEIN 4"/>
    <property type="match status" value="1"/>
</dbReference>
<dbReference type="Proteomes" id="UP000314983">
    <property type="component" value="Chromosome 1"/>
</dbReference>
<dbReference type="Ensembl" id="ENSEEET00000002147.2">
    <property type="protein sequence ID" value="ENSEEEP00000002107.2"/>
    <property type="gene ID" value="ENSEEEG00000001294.2"/>
</dbReference>
<dbReference type="Pfam" id="PF13842">
    <property type="entry name" value="zf-Tnp_2"/>
    <property type="match status" value="1"/>
</dbReference>
<dbReference type="AlphaFoldDB" id="A0A4W4DS45"/>
<evidence type="ECO:0008006" key="6">
    <source>
        <dbReference type="Google" id="ProtNLM"/>
    </source>
</evidence>
<reference evidence="4" key="5">
    <citation type="submission" date="2025-09" db="UniProtKB">
        <authorList>
            <consortium name="Ensembl"/>
        </authorList>
    </citation>
    <scope>IDENTIFICATION</scope>
</reference>
<dbReference type="PANTHER" id="PTHR46599">
    <property type="entry name" value="PIGGYBAC TRANSPOSABLE ELEMENT-DERIVED PROTEIN 4"/>
    <property type="match status" value="1"/>
</dbReference>
<feature type="region of interest" description="Disordered" evidence="1">
    <location>
        <begin position="27"/>
        <end position="54"/>
    </location>
</feature>
<evidence type="ECO:0000256" key="1">
    <source>
        <dbReference type="SAM" id="MobiDB-lite"/>
    </source>
</evidence>
<evidence type="ECO:0000313" key="5">
    <source>
        <dbReference type="Proteomes" id="UP000314983"/>
    </source>
</evidence>
<evidence type="ECO:0000259" key="2">
    <source>
        <dbReference type="Pfam" id="PF13842"/>
    </source>
</evidence>
<dbReference type="STRING" id="8005.ENSEEEP00000002107"/>
<keyword evidence="5" id="KW-1185">Reference proteome</keyword>
<feature type="domain" description="PiggyBac transposable element-derived protein 4 C-terminal zinc-finger" evidence="2">
    <location>
        <begin position="513"/>
        <end position="551"/>
    </location>
</feature>
<organism evidence="4 5">
    <name type="scientific">Electrophorus electricus</name>
    <name type="common">Electric eel</name>
    <name type="synonym">Gymnotus electricus</name>
    <dbReference type="NCBI Taxonomy" id="8005"/>
    <lineage>
        <taxon>Eukaryota</taxon>
        <taxon>Metazoa</taxon>
        <taxon>Chordata</taxon>
        <taxon>Craniata</taxon>
        <taxon>Vertebrata</taxon>
        <taxon>Euteleostomi</taxon>
        <taxon>Actinopterygii</taxon>
        <taxon>Neopterygii</taxon>
        <taxon>Teleostei</taxon>
        <taxon>Ostariophysi</taxon>
        <taxon>Gymnotiformes</taxon>
        <taxon>Gymnotoidei</taxon>
        <taxon>Gymnotidae</taxon>
        <taxon>Electrophorus</taxon>
    </lineage>
</organism>
<reference evidence="5" key="1">
    <citation type="journal article" date="2014" name="Science">
        <title>Nonhuman genetics. Genomic basis for the convergent evolution of electric organs.</title>
        <authorList>
            <person name="Gallant J.R."/>
            <person name="Traeger L.L."/>
            <person name="Volkening J.D."/>
            <person name="Moffett H."/>
            <person name="Chen P.H."/>
            <person name="Novina C.D."/>
            <person name="Phillips G.N.Jr."/>
            <person name="Anand R."/>
            <person name="Wells G.B."/>
            <person name="Pinch M."/>
            <person name="Guth R."/>
            <person name="Unguez G.A."/>
            <person name="Albert J.S."/>
            <person name="Zakon H.H."/>
            <person name="Samanta M.P."/>
            <person name="Sussman M.R."/>
        </authorList>
    </citation>
    <scope>NUCLEOTIDE SEQUENCE [LARGE SCALE GENOMIC DNA]</scope>
</reference>
<sequence>MMNTIPNSPTDLKQNNDFFELEFELTDSDSNVTSESDSLESDNESKGVDTLLRTEEPPEKKRRVFIGTWVTGPFTPSRFTFDHVLTGPAKECVTSTDLTESDCFRLFFDSELMHRIVERTNAFATASGVKEHGDETDNLCWTNVTLPEMYSLLACLLLMGLVRKDTVEEYWTTDPLTETPIFGKFFTQTRFLLLLRAMHLSSLAGWQGSFSPTQNHMVFAHLKSRFGELFHPSQELCIQTSFSLHDGVLSLQPPQSSEQSSAGVQLIALSDVKTGYVLNFEVRTGYASSDSGMAACSMFSVSMTLELVRPYLGKGHVLYTDDQHNSPGLFRYLHKLGTSACGPVRLAWMPSFSENMETEFLHTDMLLAVKRRNLEDLPLLSSVHSTSMAINSKGDEEPECEADYSRAMRSSKHQIVHIDYANFGRTPLRWYHKVLLHLMTTTVQNAFMIYQSLSQKTTTFYSFQLDLINQLLKMNHPDLGAARTIAATVGIPMRLVGRHFPKPVTLDSAISSWCFVCQNTSTRASQLVKTSYTCVECQKPLCAVPCFEIYHTLKDY</sequence>
<dbReference type="OMA" id="VCANTTR"/>
<feature type="compositionally biased region" description="Basic and acidic residues" evidence="1">
    <location>
        <begin position="43"/>
        <end position="54"/>
    </location>
</feature>
<accession>A0A4W4DS45</accession>
<proteinExistence type="predicted"/>
<dbReference type="Pfam" id="PF13843">
    <property type="entry name" value="DDE_Tnp_1_7"/>
    <property type="match status" value="1"/>
</dbReference>
<name>A0A4W4DS45_ELEEL</name>
<reference evidence="5" key="2">
    <citation type="journal article" date="2017" name="Sci. Adv.">
        <title>A tail of two voltages: Proteomic comparison of the three electric organs of the electric eel.</title>
        <authorList>
            <person name="Traeger L.L."/>
            <person name="Sabat G."/>
            <person name="Barrett-Wilt G.A."/>
            <person name="Wells G.B."/>
            <person name="Sussman M.R."/>
        </authorList>
    </citation>
    <scope>NUCLEOTIDE SEQUENCE [LARGE SCALE GENOMIC DNA]</scope>
</reference>
<evidence type="ECO:0000259" key="3">
    <source>
        <dbReference type="Pfam" id="PF13843"/>
    </source>
</evidence>